<evidence type="ECO:0000313" key="2">
    <source>
        <dbReference type="Proteomes" id="UP000309997"/>
    </source>
</evidence>
<comment type="caution">
    <text evidence="1">The sequence shown here is derived from an EMBL/GenBank/DDBJ whole genome shotgun (WGS) entry which is preliminary data.</text>
</comment>
<reference evidence="1 2" key="1">
    <citation type="journal article" date="2024" name="Plant Biotechnol. J.">
        <title>Genome and CRISPR/Cas9 system of a widespread forest tree (Populus alba) in the world.</title>
        <authorList>
            <person name="Liu Y.J."/>
            <person name="Jiang P.F."/>
            <person name="Han X.M."/>
            <person name="Li X.Y."/>
            <person name="Wang H.M."/>
            <person name="Wang Y.J."/>
            <person name="Wang X.X."/>
            <person name="Zeng Q.Y."/>
        </authorList>
    </citation>
    <scope>NUCLEOTIDE SEQUENCE [LARGE SCALE GENOMIC DNA]</scope>
    <source>
        <strain evidence="2">cv. PAL-ZL1</strain>
    </source>
</reference>
<evidence type="ECO:0000313" key="1">
    <source>
        <dbReference type="EMBL" id="KAL3611652.1"/>
    </source>
</evidence>
<name>A0ACC4D424_POPAL</name>
<sequence>MRSKAGRAMPVEVIRIAEFSCFLTMGSVLSHTWSQVSSTMDDGGDFDGIERGLGKNGIRLPTIEEDGRGYI</sequence>
<proteinExistence type="predicted"/>
<organism evidence="1 2">
    <name type="scientific">Populus alba</name>
    <name type="common">White poplar</name>
    <dbReference type="NCBI Taxonomy" id="43335"/>
    <lineage>
        <taxon>Eukaryota</taxon>
        <taxon>Viridiplantae</taxon>
        <taxon>Streptophyta</taxon>
        <taxon>Embryophyta</taxon>
        <taxon>Tracheophyta</taxon>
        <taxon>Spermatophyta</taxon>
        <taxon>Magnoliopsida</taxon>
        <taxon>eudicotyledons</taxon>
        <taxon>Gunneridae</taxon>
        <taxon>Pentapetalae</taxon>
        <taxon>rosids</taxon>
        <taxon>fabids</taxon>
        <taxon>Malpighiales</taxon>
        <taxon>Salicaceae</taxon>
        <taxon>Saliceae</taxon>
        <taxon>Populus</taxon>
    </lineage>
</organism>
<dbReference type="EMBL" id="RCHU02000001">
    <property type="protein sequence ID" value="KAL3611652.1"/>
    <property type="molecule type" value="Genomic_DNA"/>
</dbReference>
<accession>A0ACC4D424</accession>
<gene>
    <name evidence="1" type="ORF">D5086_002672</name>
</gene>
<protein>
    <submittedName>
        <fullName evidence="1">Uncharacterized protein</fullName>
    </submittedName>
</protein>
<dbReference type="Proteomes" id="UP000309997">
    <property type="component" value="Unassembled WGS sequence"/>
</dbReference>
<keyword evidence="2" id="KW-1185">Reference proteome</keyword>